<name>A0ABW2Z8F3_9FLAO</name>
<protein>
    <submittedName>
        <fullName evidence="2">Uncharacterized protein</fullName>
    </submittedName>
</protein>
<feature type="transmembrane region" description="Helical" evidence="1">
    <location>
        <begin position="65"/>
        <end position="84"/>
    </location>
</feature>
<dbReference type="EMBL" id="JBHTIC010000020">
    <property type="protein sequence ID" value="MFD0762958.1"/>
    <property type="molecule type" value="Genomic_DNA"/>
</dbReference>
<keyword evidence="3" id="KW-1185">Reference proteome</keyword>
<feature type="transmembrane region" description="Helical" evidence="1">
    <location>
        <begin position="9"/>
        <end position="30"/>
    </location>
</feature>
<gene>
    <name evidence="2" type="ORF">ACFQZW_12770</name>
</gene>
<dbReference type="Proteomes" id="UP001597032">
    <property type="component" value="Unassembled WGS sequence"/>
</dbReference>
<sequence>MFKNNKRSSLFIGSIIIFLIVITPYLLYFYQSVPVLFPDDPYQPEDWNTIIGVIKGGHYVKAQNYIYYFFSKFVPLLLLFIWFITNKHWWVHAILIPISVYLFQLIAVINDSIQYVDTVEFIYTIPIAAIIIAILYFIRSKMSLYIKAMDLKKEMDQKMKFPKKFND</sequence>
<comment type="caution">
    <text evidence="2">The sequence shown here is derived from an EMBL/GenBank/DDBJ whole genome shotgun (WGS) entry which is preliminary data.</text>
</comment>
<reference evidence="3" key="1">
    <citation type="journal article" date="2019" name="Int. J. Syst. Evol. Microbiol.">
        <title>The Global Catalogue of Microorganisms (GCM) 10K type strain sequencing project: providing services to taxonomists for standard genome sequencing and annotation.</title>
        <authorList>
            <consortium name="The Broad Institute Genomics Platform"/>
            <consortium name="The Broad Institute Genome Sequencing Center for Infectious Disease"/>
            <person name="Wu L."/>
            <person name="Ma J."/>
        </authorList>
    </citation>
    <scope>NUCLEOTIDE SEQUENCE [LARGE SCALE GENOMIC DNA]</scope>
    <source>
        <strain evidence="3">CCUG 60022</strain>
    </source>
</reference>
<proteinExistence type="predicted"/>
<accession>A0ABW2Z8F3</accession>
<evidence type="ECO:0000313" key="3">
    <source>
        <dbReference type="Proteomes" id="UP001597032"/>
    </source>
</evidence>
<feature type="transmembrane region" description="Helical" evidence="1">
    <location>
        <begin position="121"/>
        <end position="138"/>
    </location>
</feature>
<keyword evidence="1" id="KW-0812">Transmembrane</keyword>
<evidence type="ECO:0000313" key="2">
    <source>
        <dbReference type="EMBL" id="MFD0762958.1"/>
    </source>
</evidence>
<evidence type="ECO:0000256" key="1">
    <source>
        <dbReference type="SAM" id="Phobius"/>
    </source>
</evidence>
<feature type="transmembrane region" description="Helical" evidence="1">
    <location>
        <begin position="89"/>
        <end position="109"/>
    </location>
</feature>
<keyword evidence="1" id="KW-1133">Transmembrane helix</keyword>
<keyword evidence="1" id="KW-0472">Membrane</keyword>
<organism evidence="2 3">
    <name type="scientific">Lutibacter aestuarii</name>
    <dbReference type="NCBI Taxonomy" id="861111"/>
    <lineage>
        <taxon>Bacteria</taxon>
        <taxon>Pseudomonadati</taxon>
        <taxon>Bacteroidota</taxon>
        <taxon>Flavobacteriia</taxon>
        <taxon>Flavobacteriales</taxon>
        <taxon>Flavobacteriaceae</taxon>
        <taxon>Lutibacter</taxon>
    </lineage>
</organism>
<dbReference type="RefSeq" id="WP_298264093.1">
    <property type="nucleotide sequence ID" value="NZ_JBHTIC010000020.1"/>
</dbReference>